<keyword evidence="3" id="KW-1185">Reference proteome</keyword>
<proteinExistence type="predicted"/>
<evidence type="ECO:0000313" key="3">
    <source>
        <dbReference type="Proteomes" id="UP000564496"/>
    </source>
</evidence>
<organism evidence="2 3">
    <name type="scientific">Nocardioides panzhihuensis</name>
    <dbReference type="NCBI Taxonomy" id="860243"/>
    <lineage>
        <taxon>Bacteria</taxon>
        <taxon>Bacillati</taxon>
        <taxon>Actinomycetota</taxon>
        <taxon>Actinomycetes</taxon>
        <taxon>Propionibacteriales</taxon>
        <taxon>Nocardioidaceae</taxon>
        <taxon>Nocardioides</taxon>
    </lineage>
</organism>
<reference evidence="2 3" key="1">
    <citation type="submission" date="2020-07" db="EMBL/GenBank/DDBJ databases">
        <title>Sequencing the genomes of 1000 actinobacteria strains.</title>
        <authorList>
            <person name="Klenk H.-P."/>
        </authorList>
    </citation>
    <scope>NUCLEOTIDE SEQUENCE [LARGE SCALE GENOMIC DNA]</scope>
    <source>
        <strain evidence="2 3">DSM 26487</strain>
    </source>
</reference>
<sequence length="115" mass="12757">MKKADSGSNVLGWDHAITRVFGRPVGAWSIDLLLQPPAPFRPEATHRGEAHPVGRDPGARPRSEPSQAALADVLAYRHLLYKQRSEFIAESSAAYEIDEDLVDIDDPVDEARKNR</sequence>
<dbReference type="Proteomes" id="UP000564496">
    <property type="component" value="Unassembled WGS sequence"/>
</dbReference>
<comment type="caution">
    <text evidence="2">The sequence shown here is derived from an EMBL/GenBank/DDBJ whole genome shotgun (WGS) entry which is preliminary data.</text>
</comment>
<dbReference type="AlphaFoldDB" id="A0A7Z0DI21"/>
<feature type="region of interest" description="Disordered" evidence="1">
    <location>
        <begin position="39"/>
        <end position="66"/>
    </location>
</feature>
<protein>
    <submittedName>
        <fullName evidence="2">Uncharacterized protein</fullName>
    </submittedName>
</protein>
<feature type="compositionally biased region" description="Basic and acidic residues" evidence="1">
    <location>
        <begin position="43"/>
        <end position="63"/>
    </location>
</feature>
<dbReference type="EMBL" id="JACBZR010000001">
    <property type="protein sequence ID" value="NYI75827.1"/>
    <property type="molecule type" value="Genomic_DNA"/>
</dbReference>
<evidence type="ECO:0000256" key="1">
    <source>
        <dbReference type="SAM" id="MobiDB-lite"/>
    </source>
</evidence>
<evidence type="ECO:0000313" key="2">
    <source>
        <dbReference type="EMBL" id="NYI75827.1"/>
    </source>
</evidence>
<accession>A0A7Z0DI21</accession>
<dbReference type="RefSeq" id="WP_179656504.1">
    <property type="nucleotide sequence ID" value="NZ_JACBZR010000001.1"/>
</dbReference>
<gene>
    <name evidence="2" type="ORF">BJ988_000475</name>
</gene>
<name>A0A7Z0DI21_9ACTN</name>